<dbReference type="AlphaFoldDB" id="A0A1H1NWM8"/>
<name>A0A1H1NWM8_9FLAO</name>
<dbReference type="STRING" id="1250231.SAMN04488552_1888"/>
<gene>
    <name evidence="1" type="ORF">SAMN04488552_1888</name>
</gene>
<evidence type="ECO:0008006" key="3">
    <source>
        <dbReference type="Google" id="ProtNLM"/>
    </source>
</evidence>
<dbReference type="RefSeq" id="WP_089662197.1">
    <property type="nucleotide sequence ID" value="NZ_LT629745.1"/>
</dbReference>
<sequence>MKNLIYKWTFICVVAVLFSSCEENDIPTIDNNAELVQFSQKSFSATVPSDESVTLTIPVNVTNTSNQDRTFTVTAAESSTAVNGSYSIGTLTIPAGSYTGNVDVTLSPEGLEDGESYRLDLNLPPFAETASPDQASITFNKEIVCNDYKLTIITDAYPEETSWDITDSDGNVVASGPEVPYGPESSAESRGKEYITDIFLEDGCYTFTIYDVYADGQFDGAYEGGYNLTCSILTLASGTGSFGASESTDFCVNQ</sequence>
<accession>A0A1H1NWM8</accession>
<organism evidence="1 2">
    <name type="scientific">Christiangramia echinicola</name>
    <dbReference type="NCBI Taxonomy" id="279359"/>
    <lineage>
        <taxon>Bacteria</taxon>
        <taxon>Pseudomonadati</taxon>
        <taxon>Bacteroidota</taxon>
        <taxon>Flavobacteriia</taxon>
        <taxon>Flavobacteriales</taxon>
        <taxon>Flavobacteriaceae</taxon>
        <taxon>Christiangramia</taxon>
    </lineage>
</organism>
<dbReference type="Proteomes" id="UP000198858">
    <property type="component" value="Chromosome I"/>
</dbReference>
<reference evidence="1 2" key="1">
    <citation type="submission" date="2016-10" db="EMBL/GenBank/DDBJ databases">
        <authorList>
            <person name="Varghese N."/>
            <person name="Submissions S."/>
        </authorList>
    </citation>
    <scope>NUCLEOTIDE SEQUENCE [LARGE SCALE GENOMIC DNA]</scope>
    <source>
        <strain evidence="1 2">Mar_2010_102</strain>
    </source>
</reference>
<evidence type="ECO:0000313" key="1">
    <source>
        <dbReference type="EMBL" id="SDS03391.1"/>
    </source>
</evidence>
<proteinExistence type="predicted"/>
<dbReference type="EMBL" id="LT629745">
    <property type="protein sequence ID" value="SDS03391.1"/>
    <property type="molecule type" value="Genomic_DNA"/>
</dbReference>
<dbReference type="InterPro" id="IPR038081">
    <property type="entry name" value="CalX-like_sf"/>
</dbReference>
<dbReference type="PROSITE" id="PS51257">
    <property type="entry name" value="PROKAR_LIPOPROTEIN"/>
    <property type="match status" value="1"/>
</dbReference>
<protein>
    <recommendedName>
        <fullName evidence="3">Calx-beta domain-containing protein</fullName>
    </recommendedName>
</protein>
<dbReference type="Gene3D" id="2.60.40.2030">
    <property type="match status" value="1"/>
</dbReference>
<evidence type="ECO:0000313" key="2">
    <source>
        <dbReference type="Proteomes" id="UP000198858"/>
    </source>
</evidence>
<keyword evidence="2" id="KW-1185">Reference proteome</keyword>